<keyword evidence="6" id="KW-1185">Reference proteome</keyword>
<dbReference type="InterPro" id="IPR052172">
    <property type="entry name" value="UxaA_altronate/galactarate_dh"/>
</dbReference>
<dbReference type="GO" id="GO:0016829">
    <property type="term" value="F:lyase activity"/>
    <property type="evidence" value="ECO:0007669"/>
    <property type="project" value="UniProtKB-KW"/>
</dbReference>
<dbReference type="GO" id="GO:0016787">
    <property type="term" value="F:hydrolase activity"/>
    <property type="evidence" value="ECO:0007669"/>
    <property type="project" value="UniProtKB-KW"/>
</dbReference>
<proteinExistence type="inferred from homology"/>
<keyword evidence="5" id="KW-0378">Hydrolase</keyword>
<dbReference type="AlphaFoldDB" id="E6VX17"/>
<evidence type="ECO:0000313" key="6">
    <source>
        <dbReference type="Proteomes" id="UP000002191"/>
    </source>
</evidence>
<accession>E6VX17</accession>
<feature type="domain" description="D-galactarate/Altronate dehydratase second" evidence="3">
    <location>
        <begin position="5"/>
        <end position="137"/>
    </location>
</feature>
<dbReference type="KEGG" id="das:Daes_0398"/>
<organism evidence="5 6">
    <name type="scientific">Pseudodesulfovibrio aespoeensis (strain ATCC 700646 / DSM 10631 / Aspo-2)</name>
    <name type="common">Desulfovibrio aespoeensis</name>
    <dbReference type="NCBI Taxonomy" id="643562"/>
    <lineage>
        <taxon>Bacteria</taxon>
        <taxon>Pseudomonadati</taxon>
        <taxon>Thermodesulfobacteriota</taxon>
        <taxon>Desulfovibrionia</taxon>
        <taxon>Desulfovibrionales</taxon>
        <taxon>Desulfovibrionaceae</taxon>
    </lineage>
</organism>
<keyword evidence="2" id="KW-0456">Lyase</keyword>
<dbReference type="RefSeq" id="WP_013513360.1">
    <property type="nucleotide sequence ID" value="NC_014844.1"/>
</dbReference>
<dbReference type="PANTHER" id="PTHR30536">
    <property type="entry name" value="ALTRONATE/GALACTARATE DEHYDRATASE"/>
    <property type="match status" value="1"/>
</dbReference>
<evidence type="ECO:0000256" key="2">
    <source>
        <dbReference type="ARBA" id="ARBA00023239"/>
    </source>
</evidence>
<dbReference type="Pfam" id="PF20629">
    <property type="entry name" value="GD_AH_C"/>
    <property type="match status" value="1"/>
</dbReference>
<dbReference type="EMBL" id="CP002431">
    <property type="protein sequence ID" value="ADU61423.1"/>
    <property type="molecule type" value="Genomic_DNA"/>
</dbReference>
<dbReference type="eggNOG" id="COG2721">
    <property type="taxonomic scope" value="Bacteria"/>
</dbReference>
<dbReference type="OrthoDB" id="9804574at2"/>
<evidence type="ECO:0000313" key="5">
    <source>
        <dbReference type="EMBL" id="ADU61423.1"/>
    </source>
</evidence>
<dbReference type="InterPro" id="IPR048332">
    <property type="entry name" value="GD_AH_C"/>
</dbReference>
<comment type="similarity">
    <text evidence="1">Belongs to the UxaA family.</text>
</comment>
<evidence type="ECO:0000259" key="3">
    <source>
        <dbReference type="Pfam" id="PF04295"/>
    </source>
</evidence>
<protein>
    <submittedName>
        <fullName evidence="5">D-galactarate dehydratase/Altronate hydrolase domain protein</fullName>
    </submittedName>
</protein>
<dbReference type="PANTHER" id="PTHR30536:SF5">
    <property type="entry name" value="ALTRONATE DEHYDRATASE"/>
    <property type="match status" value="1"/>
</dbReference>
<name>E6VX17_PSEA9</name>
<reference evidence="6" key="1">
    <citation type="submission" date="2010-12" db="EMBL/GenBank/DDBJ databases">
        <title>Complete sequence of Desulfovibrio aespoeensis Aspo-2.</title>
        <authorList>
            <consortium name="US DOE Joint Genome Institute"/>
            <person name="Lucas S."/>
            <person name="Copeland A."/>
            <person name="Lapidus A."/>
            <person name="Cheng J.-F."/>
            <person name="Goodwin L."/>
            <person name="Pitluck S."/>
            <person name="Chertkov O."/>
            <person name="Misra M."/>
            <person name="Detter J.C."/>
            <person name="Han C."/>
            <person name="Tapia R."/>
            <person name="Land M."/>
            <person name="Hauser L."/>
            <person name="Kyrpides N."/>
            <person name="Ivanova N."/>
            <person name="Ovchinnikova G."/>
            <person name="Pedersen K."/>
            <person name="Jagevall S."/>
            <person name="Hazen T."/>
            <person name="Woyke T."/>
        </authorList>
    </citation>
    <scope>NUCLEOTIDE SEQUENCE [LARGE SCALE GENOMIC DNA]</scope>
    <source>
        <strain evidence="6">ATCC 700646 / DSM 10631 / Aspo-2</strain>
    </source>
</reference>
<dbReference type="Proteomes" id="UP000002191">
    <property type="component" value="Chromosome"/>
</dbReference>
<evidence type="ECO:0000256" key="1">
    <source>
        <dbReference type="ARBA" id="ARBA00010986"/>
    </source>
</evidence>
<feature type="domain" description="D-galactarate/Altronate dehydratase C-terminal" evidence="4">
    <location>
        <begin position="148"/>
        <end position="389"/>
    </location>
</feature>
<dbReference type="InterPro" id="IPR007392">
    <property type="entry name" value="GD_AH_second"/>
</dbReference>
<dbReference type="HOGENOM" id="CLU_029189_1_0_7"/>
<dbReference type="STRING" id="643562.Daes_0398"/>
<evidence type="ECO:0000259" key="4">
    <source>
        <dbReference type="Pfam" id="PF20629"/>
    </source>
</evidence>
<gene>
    <name evidence="5" type="ordered locus">Daes_0398</name>
</gene>
<reference evidence="5 6" key="2">
    <citation type="journal article" date="2014" name="Genome Announc.">
        <title>Complete Genome Sequence of the Subsurface, Mesophilic Sulfate-Reducing Bacterium Desulfovibrio aespoeensis Aspo-2.</title>
        <authorList>
            <person name="Pedersen K."/>
            <person name="Bengtsson A."/>
            <person name="Edlund J."/>
            <person name="Rabe L."/>
            <person name="Hazen T."/>
            <person name="Chakraborty R."/>
            <person name="Goodwin L."/>
            <person name="Shapiro N."/>
        </authorList>
    </citation>
    <scope>NUCLEOTIDE SEQUENCE [LARGE SCALE GENOMIC DNA]</scope>
    <source>
        <strain evidence="6">ATCC 700646 / DSM 10631 / Aspo-2</strain>
    </source>
</reference>
<dbReference type="GO" id="GO:0019698">
    <property type="term" value="P:D-galacturonate catabolic process"/>
    <property type="evidence" value="ECO:0007669"/>
    <property type="project" value="TreeGrafter"/>
</dbReference>
<dbReference type="Pfam" id="PF04295">
    <property type="entry name" value="GD_AH_second"/>
    <property type="match status" value="1"/>
</dbReference>
<sequence>MKFLGYVRPDGSTGIRNDTLIMANGRGAATLAAMVAKLVRGTRCFVQPNENGRDGEDRKTIARTLVGLAKNANVGAVLIVGNKQNGGYPEFSYDAIVGEIAKCGKPMDTVFMDSCGGFQQALGLAVRKARMLVQKASECVRTEVGLGALNMAVKCGYSDATSGMSGNPVVGHLFDQLVDAGGTALFAETTEVIGAEHIVAKRFTDAVERGKFLAAVERVEEEARSTGEDIRTINPIPANIQAGLTTLEEKSLGAIAKSGTRPIQGCVQYAEIPAGRGLYYMDSWMSSTALFLGFAAAGSVLNIFQVGGGWFTDDTMMPTVNTGLVTPTLYMTGNPRTWEKAHREMDFNSGTVISEREPIAQAGERLVAEVLGFATGRLTKGETLDVNDNVEVYLRGPGL</sequence>